<protein>
    <submittedName>
        <fullName evidence="2">Uncharacterized protein</fullName>
    </submittedName>
</protein>
<sequence length="655" mass="68702">MAQDESSVALVALALQIEEPQLTEKMADYLSSAEGLAALCAFITLDGATIELPSSEADAPADDASDGDAAPPDLALVRSFRAARLLAGGDDGRESLLPRVERHAALVARALFGVFAADARGCARHAVYVLDRLFRVYPDGVYDGLLGEEADGPPKALVNMVDYLGHASVARFFVELVAGNRPGAEDDDAFAAPREQPSAQTRWRFVSALSSLRLLALLAARAAEDGEPTTPLPEARHAGSAPRFGGDGAAPRLFGEVLDVVVDDDAGEVLLQALAHCGVEAKLAAVVADRSATYARRLDCASALALACAAGRDRAAEASGELVSSAPLTGSDGDGVGDSPRPIPRGDASDSDDDAAIPVALDDAGDDDAELLEASGVELALDEPTSPPPPSAEQRRASRSAPTRRAFHARLLASGALDAACAAALDVNEAHAIELAVKHPGRQAGPPFTLLRLRLLEIARSCFRESGAPAVDAAPERFWAALCGWFFDAFPENAQFHRLFFALVSTALRCRGAAKAHERLLATCDLPGRLAAALERRGSRFPHVLGLCDVLRLHAATLPPSAYARAFLGSHGAWSASEAARLDFAREANATRPRGPPDIDADAALLADLNLTLENPLVVDEREADAAGEDVDLRVDLGSPYAALLGFEDEAPWSS</sequence>
<dbReference type="eggNOG" id="ENOG502QTHY">
    <property type="taxonomic scope" value="Eukaryota"/>
</dbReference>
<dbReference type="AlphaFoldDB" id="F0Y9P5"/>
<feature type="region of interest" description="Disordered" evidence="1">
    <location>
        <begin position="379"/>
        <end position="403"/>
    </location>
</feature>
<dbReference type="RefSeq" id="XP_009037004.1">
    <property type="nucleotide sequence ID" value="XM_009038756.1"/>
</dbReference>
<evidence type="ECO:0000313" key="3">
    <source>
        <dbReference type="Proteomes" id="UP000002729"/>
    </source>
</evidence>
<dbReference type="EMBL" id="GL833128">
    <property type="protein sequence ID" value="EGB08275.1"/>
    <property type="molecule type" value="Genomic_DNA"/>
</dbReference>
<organism evidence="3">
    <name type="scientific">Aureococcus anophagefferens</name>
    <name type="common">Harmful bloom alga</name>
    <dbReference type="NCBI Taxonomy" id="44056"/>
    <lineage>
        <taxon>Eukaryota</taxon>
        <taxon>Sar</taxon>
        <taxon>Stramenopiles</taxon>
        <taxon>Ochrophyta</taxon>
        <taxon>Pelagophyceae</taxon>
        <taxon>Pelagomonadales</taxon>
        <taxon>Pelagomonadaceae</taxon>
        <taxon>Aureococcus</taxon>
    </lineage>
</organism>
<evidence type="ECO:0000313" key="2">
    <source>
        <dbReference type="EMBL" id="EGB08275.1"/>
    </source>
</evidence>
<keyword evidence="3" id="KW-1185">Reference proteome</keyword>
<reference evidence="2 3" key="1">
    <citation type="journal article" date="2011" name="Proc. Natl. Acad. Sci. U.S.A.">
        <title>Niche of harmful alga Aureococcus anophagefferens revealed through ecogenomics.</title>
        <authorList>
            <person name="Gobler C.J."/>
            <person name="Berry D.L."/>
            <person name="Dyhrman S.T."/>
            <person name="Wilhelm S.W."/>
            <person name="Salamov A."/>
            <person name="Lobanov A.V."/>
            <person name="Zhang Y."/>
            <person name="Collier J.L."/>
            <person name="Wurch L.L."/>
            <person name="Kustka A.B."/>
            <person name="Dill B.D."/>
            <person name="Shah M."/>
            <person name="VerBerkmoes N.C."/>
            <person name="Kuo A."/>
            <person name="Terry A."/>
            <person name="Pangilinan J."/>
            <person name="Lindquist E.A."/>
            <person name="Lucas S."/>
            <person name="Paulsen I.T."/>
            <person name="Hattenrath-Lehmann T.K."/>
            <person name="Talmage S.C."/>
            <person name="Walker E.A."/>
            <person name="Koch F."/>
            <person name="Burson A.M."/>
            <person name="Marcoval M.A."/>
            <person name="Tang Y.Z."/>
            <person name="Lecleir G.R."/>
            <person name="Coyne K.J."/>
            <person name="Berg G.M."/>
            <person name="Bertrand E.M."/>
            <person name="Saito M.A."/>
            <person name="Gladyshev V.N."/>
            <person name="Grigoriev I.V."/>
        </authorList>
    </citation>
    <scope>NUCLEOTIDE SEQUENCE [LARGE SCALE GENOMIC DNA]</scope>
    <source>
        <strain evidence="3">CCMP 1984</strain>
    </source>
</reference>
<accession>F0Y9P5</accession>
<proteinExistence type="predicted"/>
<dbReference type="KEGG" id="aaf:AURANDRAFT_64301"/>
<name>F0Y9P5_AURAN</name>
<dbReference type="GeneID" id="20224762"/>
<feature type="region of interest" description="Disordered" evidence="1">
    <location>
        <begin position="321"/>
        <end position="359"/>
    </location>
</feature>
<dbReference type="InParanoid" id="F0Y9P5"/>
<dbReference type="Proteomes" id="UP000002729">
    <property type="component" value="Unassembled WGS sequence"/>
</dbReference>
<evidence type="ECO:0000256" key="1">
    <source>
        <dbReference type="SAM" id="MobiDB-lite"/>
    </source>
</evidence>
<dbReference type="OrthoDB" id="1923159at2759"/>
<gene>
    <name evidence="2" type="ORF">AURANDRAFT_64301</name>
</gene>